<dbReference type="FunFam" id="3.30.70.270:FF:000001">
    <property type="entry name" value="Diguanylate cyclase domain protein"/>
    <property type="match status" value="1"/>
</dbReference>
<dbReference type="PROSITE" id="PS50113">
    <property type="entry name" value="PAC"/>
    <property type="match status" value="1"/>
</dbReference>
<dbReference type="InterPro" id="IPR052155">
    <property type="entry name" value="Biofilm_reg_signaling"/>
</dbReference>
<dbReference type="Pfam" id="PF13426">
    <property type="entry name" value="PAS_9"/>
    <property type="match status" value="3"/>
</dbReference>
<dbReference type="STRING" id="28085.Lcin_2109"/>
<dbReference type="EC" id="3.1.4.52" evidence="8"/>
<dbReference type="GO" id="GO:0009882">
    <property type="term" value="F:blue light photoreceptor activity"/>
    <property type="evidence" value="ECO:0007669"/>
    <property type="project" value="InterPro"/>
</dbReference>
<dbReference type="NCBIfam" id="TIGR00229">
    <property type="entry name" value="sensory_box"/>
    <property type="match status" value="3"/>
</dbReference>
<dbReference type="Proteomes" id="UP000255316">
    <property type="component" value="Unassembled WGS sequence"/>
</dbReference>
<name>A0A378IJR8_9GAMM</name>
<accession>A0A378IJR8</accession>
<dbReference type="PROSITE" id="PS50887">
    <property type="entry name" value="GGDEF"/>
    <property type="match status" value="1"/>
</dbReference>
<dbReference type="Proteomes" id="UP000054854">
    <property type="component" value="Unassembled WGS sequence"/>
</dbReference>
<reference evidence="8 10" key="2">
    <citation type="submission" date="2018-06" db="EMBL/GenBank/DDBJ databases">
        <authorList>
            <consortium name="Pathogen Informatics"/>
            <person name="Doyle S."/>
        </authorList>
    </citation>
    <scope>NUCLEOTIDE SEQUENCE [LARGE SCALE GENOMIC DNA]</scope>
    <source>
        <strain evidence="8 10">NCTC12438</strain>
    </source>
</reference>
<dbReference type="PANTHER" id="PTHR44757">
    <property type="entry name" value="DIGUANYLATE CYCLASE DGCP"/>
    <property type="match status" value="1"/>
</dbReference>
<dbReference type="CDD" id="cd01949">
    <property type="entry name" value="GGDEF"/>
    <property type="match status" value="1"/>
</dbReference>
<feature type="domain" description="BLUF" evidence="6">
    <location>
        <begin position="1"/>
        <end position="92"/>
    </location>
</feature>
<dbReference type="InterPro" id="IPR000160">
    <property type="entry name" value="GGDEF_dom"/>
</dbReference>
<dbReference type="CDD" id="cd00130">
    <property type="entry name" value="PAS"/>
    <property type="match status" value="3"/>
</dbReference>
<organism evidence="8 10">
    <name type="scientific">Legionella cincinnatiensis</name>
    <dbReference type="NCBI Taxonomy" id="28085"/>
    <lineage>
        <taxon>Bacteria</taxon>
        <taxon>Pseudomonadati</taxon>
        <taxon>Pseudomonadota</taxon>
        <taxon>Gammaproteobacteria</taxon>
        <taxon>Legionellales</taxon>
        <taxon>Legionellaceae</taxon>
        <taxon>Legionella</taxon>
    </lineage>
</organism>
<dbReference type="EMBL" id="LNXX01000042">
    <property type="protein sequence ID" value="KTC83422.1"/>
    <property type="molecule type" value="Genomic_DNA"/>
</dbReference>
<keyword evidence="8" id="KW-0378">Hydrolase</keyword>
<dbReference type="SUPFAM" id="SSF54975">
    <property type="entry name" value="Acylphosphatase/BLUF domain-like"/>
    <property type="match status" value="1"/>
</dbReference>
<dbReference type="Gene3D" id="3.30.70.270">
    <property type="match status" value="1"/>
</dbReference>
<evidence type="ECO:0000259" key="6">
    <source>
        <dbReference type="PROSITE" id="PS50925"/>
    </source>
</evidence>
<dbReference type="InterPro" id="IPR043128">
    <property type="entry name" value="Rev_trsase/Diguanyl_cyclase"/>
</dbReference>
<dbReference type="EMBL" id="UGNX01000001">
    <property type="protein sequence ID" value="STX35508.1"/>
    <property type="molecule type" value="Genomic_DNA"/>
</dbReference>
<dbReference type="OrthoDB" id="5645859at2"/>
<dbReference type="SUPFAM" id="SSF55073">
    <property type="entry name" value="Nucleotide cyclase"/>
    <property type="match status" value="1"/>
</dbReference>
<keyword evidence="2" id="KW-0677">Repeat</keyword>
<dbReference type="GO" id="GO:0071949">
    <property type="term" value="F:FAD binding"/>
    <property type="evidence" value="ECO:0007669"/>
    <property type="project" value="InterPro"/>
</dbReference>
<dbReference type="Pfam" id="PF00990">
    <property type="entry name" value="GGDEF"/>
    <property type="match status" value="1"/>
</dbReference>
<evidence type="ECO:0000313" key="9">
    <source>
        <dbReference type="Proteomes" id="UP000054854"/>
    </source>
</evidence>
<dbReference type="SMART" id="SM00091">
    <property type="entry name" value="PAS"/>
    <property type="match status" value="3"/>
</dbReference>
<dbReference type="Gene3D" id="3.30.70.100">
    <property type="match status" value="1"/>
</dbReference>
<feature type="domain" description="PAS" evidence="3">
    <location>
        <begin position="421"/>
        <end position="464"/>
    </location>
</feature>
<comment type="cofactor">
    <cofactor evidence="1">
        <name>Mg(2+)</name>
        <dbReference type="ChEBI" id="CHEBI:18420"/>
    </cofactor>
</comment>
<gene>
    <name evidence="8" type="primary">gmr_1</name>
    <name evidence="7" type="ORF">Lcin_2109</name>
    <name evidence="8" type="ORF">NCTC12438_02124</name>
</gene>
<evidence type="ECO:0000313" key="10">
    <source>
        <dbReference type="Proteomes" id="UP000255316"/>
    </source>
</evidence>
<dbReference type="InterPro" id="IPR007024">
    <property type="entry name" value="BLUF_domain"/>
</dbReference>
<evidence type="ECO:0000259" key="3">
    <source>
        <dbReference type="PROSITE" id="PS50112"/>
    </source>
</evidence>
<dbReference type="PROSITE" id="PS50925">
    <property type="entry name" value="BLUF"/>
    <property type="match status" value="1"/>
</dbReference>
<dbReference type="InterPro" id="IPR000700">
    <property type="entry name" value="PAS-assoc_C"/>
</dbReference>
<dbReference type="InterPro" id="IPR000014">
    <property type="entry name" value="PAS"/>
</dbReference>
<dbReference type="SMART" id="SM00267">
    <property type="entry name" value="GGDEF"/>
    <property type="match status" value="1"/>
</dbReference>
<dbReference type="InterPro" id="IPR035965">
    <property type="entry name" value="PAS-like_dom_sf"/>
</dbReference>
<dbReference type="InterPro" id="IPR001610">
    <property type="entry name" value="PAC"/>
</dbReference>
<evidence type="ECO:0000313" key="8">
    <source>
        <dbReference type="EMBL" id="STX35508.1"/>
    </source>
</evidence>
<dbReference type="Gene3D" id="3.30.450.20">
    <property type="entry name" value="PAS domain"/>
    <property type="match status" value="3"/>
</dbReference>
<dbReference type="Pfam" id="PF04940">
    <property type="entry name" value="BLUF"/>
    <property type="match status" value="1"/>
</dbReference>
<dbReference type="PANTHER" id="PTHR44757:SF2">
    <property type="entry name" value="BIOFILM ARCHITECTURE MAINTENANCE PROTEIN MBAA"/>
    <property type="match status" value="1"/>
</dbReference>
<dbReference type="AlphaFoldDB" id="A0A378IJR8"/>
<dbReference type="RefSeq" id="WP_058465269.1">
    <property type="nucleotide sequence ID" value="NZ_CAAAHQ010000005.1"/>
</dbReference>
<evidence type="ECO:0000256" key="1">
    <source>
        <dbReference type="ARBA" id="ARBA00001946"/>
    </source>
</evidence>
<feature type="domain" description="PAS" evidence="3">
    <location>
        <begin position="152"/>
        <end position="196"/>
    </location>
</feature>
<sequence>MLQLIYISSATKVFTSQELRMLLNQSRARNLKQDITSLLIYSGHSFMQLLEGSEIDVRDVYASILNDPRNMGNFIVLEQHVEQRLLLNWQMQLRKLELNLFSDLYGLCLNNKADFIQKLIDLANDTHPYGKEFNPNNLPFFKEKEVIETPFKDDFFRFSTEVGADEVFLMRDDSSIVYVNHSACQKLGYTNKELIGMYVWEWDPLFPKESWPGFWEEFLKKRRLHFETKHKKKSGEIFPVEIHAHLYTHDGNDYALAFVNDISQRKQIEAELLTHKMQLEKIIESRNEKLKKLISKLSLHKRILDTHCSVAITNADGTITYVNNKFCELSGYSKDELLGANHRILMSDYHDRIFYKNMYQTITMGSIWKGIFCNKAKDGHLYWIDISIIPKLDKTGKPFEYYSVCTDITARKLIELTLENKEKQVRTILELAGDGIHILDKNGFVIECSESFAKSLGYTKEEVLKLNVLDWDAKIPKEKMHNILKHLLHSVEVFETKHKRQNGSVFDVEINAKGIVLDGQHYIYASSRDITERLKAQRRIAKMANFDQLTGLANRHKLLEAFENYMQIARRDQKKLILILADMDSFKHINDTYGHLAGDAALKHVAGKLKKKCRPYDIAARIGGDEFAVLIFNAELSVGIQYIEQVCSKIKNTFLIQDNPLLLSLSIGVAMFPDHAQSIDELFRKADLALYQSKKDSRVRYCVYGDYASNPNNWFY</sequence>
<dbReference type="NCBIfam" id="TIGR00254">
    <property type="entry name" value="GGDEF"/>
    <property type="match status" value="1"/>
</dbReference>
<dbReference type="InterPro" id="IPR029787">
    <property type="entry name" value="Nucleotide_cyclase"/>
</dbReference>
<dbReference type="SMART" id="SM00086">
    <property type="entry name" value="PAC"/>
    <property type="match status" value="3"/>
</dbReference>
<evidence type="ECO:0000259" key="4">
    <source>
        <dbReference type="PROSITE" id="PS50113"/>
    </source>
</evidence>
<evidence type="ECO:0000313" key="7">
    <source>
        <dbReference type="EMBL" id="KTC83422.1"/>
    </source>
</evidence>
<dbReference type="SMART" id="SM01034">
    <property type="entry name" value="BLUF"/>
    <property type="match status" value="1"/>
</dbReference>
<keyword evidence="9" id="KW-1185">Reference proteome</keyword>
<reference evidence="7 9" key="1">
    <citation type="submission" date="2015-11" db="EMBL/GenBank/DDBJ databases">
        <title>Genomic analysis of 38 Legionella species identifies large and diverse effector repertoires.</title>
        <authorList>
            <person name="Burstein D."/>
            <person name="Amaro F."/>
            <person name="Zusman T."/>
            <person name="Lifshitz Z."/>
            <person name="Cohen O."/>
            <person name="Gilbert J.A."/>
            <person name="Pupko T."/>
            <person name="Shuman H.A."/>
            <person name="Segal G."/>
        </authorList>
    </citation>
    <scope>NUCLEOTIDE SEQUENCE [LARGE SCALE GENOMIC DNA]</scope>
    <source>
        <strain evidence="7 9">CDC#72-OH-14</strain>
    </source>
</reference>
<dbReference type="InterPro" id="IPR036046">
    <property type="entry name" value="Acylphosphatase-like_dom_sf"/>
</dbReference>
<feature type="domain" description="PAS" evidence="3">
    <location>
        <begin position="310"/>
        <end position="339"/>
    </location>
</feature>
<feature type="domain" description="GGDEF" evidence="5">
    <location>
        <begin position="574"/>
        <end position="706"/>
    </location>
</feature>
<evidence type="ECO:0000259" key="5">
    <source>
        <dbReference type="PROSITE" id="PS50887"/>
    </source>
</evidence>
<protein>
    <submittedName>
        <fullName evidence="8">Regulatory protein (GGDEF domain)</fullName>
        <ecNumber evidence="8">3.1.4.52</ecNumber>
    </submittedName>
</protein>
<evidence type="ECO:0000256" key="2">
    <source>
        <dbReference type="ARBA" id="ARBA00022737"/>
    </source>
</evidence>
<dbReference type="PROSITE" id="PS50112">
    <property type="entry name" value="PAS"/>
    <property type="match status" value="3"/>
</dbReference>
<dbReference type="GO" id="GO:0071111">
    <property type="term" value="F:cyclic-guanylate-specific phosphodiesterase activity"/>
    <property type="evidence" value="ECO:0007669"/>
    <property type="project" value="UniProtKB-EC"/>
</dbReference>
<feature type="domain" description="PAC" evidence="4">
    <location>
        <begin position="366"/>
        <end position="420"/>
    </location>
</feature>
<dbReference type="SUPFAM" id="SSF55785">
    <property type="entry name" value="PYP-like sensor domain (PAS domain)"/>
    <property type="match status" value="3"/>
</dbReference>
<proteinExistence type="predicted"/>